<proteinExistence type="predicted"/>
<keyword evidence="3" id="KW-1185">Reference proteome</keyword>
<dbReference type="Proteomes" id="UP000324222">
    <property type="component" value="Unassembled WGS sequence"/>
</dbReference>
<sequence length="126" mass="13626">MFIDVSLGWQNQLRGLRERGLGRKGGGGSTGHQHQPRVAAPPGDAPRLLILVHVPMSEAVQADVVLASRSTPPRPVRGRQPSPGQGMQAGYPDQAESAVKRRGPTRWTARMSRKTSRVNCYIPVVG</sequence>
<name>A0A5B7D4Y5_PORTR</name>
<feature type="region of interest" description="Disordered" evidence="1">
    <location>
        <begin position="19"/>
        <end position="43"/>
    </location>
</feature>
<protein>
    <submittedName>
        <fullName evidence="2">Uncharacterized protein</fullName>
    </submittedName>
</protein>
<gene>
    <name evidence="2" type="ORF">E2C01_008639</name>
</gene>
<organism evidence="2 3">
    <name type="scientific">Portunus trituberculatus</name>
    <name type="common">Swimming crab</name>
    <name type="synonym">Neptunus trituberculatus</name>
    <dbReference type="NCBI Taxonomy" id="210409"/>
    <lineage>
        <taxon>Eukaryota</taxon>
        <taxon>Metazoa</taxon>
        <taxon>Ecdysozoa</taxon>
        <taxon>Arthropoda</taxon>
        <taxon>Crustacea</taxon>
        <taxon>Multicrustacea</taxon>
        <taxon>Malacostraca</taxon>
        <taxon>Eumalacostraca</taxon>
        <taxon>Eucarida</taxon>
        <taxon>Decapoda</taxon>
        <taxon>Pleocyemata</taxon>
        <taxon>Brachyura</taxon>
        <taxon>Eubrachyura</taxon>
        <taxon>Portunoidea</taxon>
        <taxon>Portunidae</taxon>
        <taxon>Portuninae</taxon>
        <taxon>Portunus</taxon>
    </lineage>
</organism>
<accession>A0A5B7D4Y5</accession>
<reference evidence="2 3" key="1">
    <citation type="submission" date="2019-05" db="EMBL/GenBank/DDBJ databases">
        <title>Another draft genome of Portunus trituberculatus and its Hox gene families provides insights of decapod evolution.</title>
        <authorList>
            <person name="Jeong J.-H."/>
            <person name="Song I."/>
            <person name="Kim S."/>
            <person name="Choi T."/>
            <person name="Kim D."/>
            <person name="Ryu S."/>
            <person name="Kim W."/>
        </authorList>
    </citation>
    <scope>NUCLEOTIDE SEQUENCE [LARGE SCALE GENOMIC DNA]</scope>
    <source>
        <tissue evidence="2">Muscle</tissue>
    </source>
</reference>
<dbReference type="AlphaFoldDB" id="A0A5B7D4Y5"/>
<evidence type="ECO:0000313" key="2">
    <source>
        <dbReference type="EMBL" id="MPC15836.1"/>
    </source>
</evidence>
<comment type="caution">
    <text evidence="2">The sequence shown here is derived from an EMBL/GenBank/DDBJ whole genome shotgun (WGS) entry which is preliminary data.</text>
</comment>
<dbReference type="EMBL" id="VSRR010000457">
    <property type="protein sequence ID" value="MPC15836.1"/>
    <property type="molecule type" value="Genomic_DNA"/>
</dbReference>
<evidence type="ECO:0000313" key="3">
    <source>
        <dbReference type="Proteomes" id="UP000324222"/>
    </source>
</evidence>
<feature type="region of interest" description="Disordered" evidence="1">
    <location>
        <begin position="65"/>
        <end position="111"/>
    </location>
</feature>
<evidence type="ECO:0000256" key="1">
    <source>
        <dbReference type="SAM" id="MobiDB-lite"/>
    </source>
</evidence>